<reference evidence="2 3" key="1">
    <citation type="submission" date="2024-01" db="EMBL/GenBank/DDBJ databases">
        <title>The complete chloroplast genome sequence of Lithospermum erythrorhizon: insights into the phylogenetic relationship among Boraginaceae species and the maternal lineages of purple gromwells.</title>
        <authorList>
            <person name="Okada T."/>
            <person name="Watanabe K."/>
        </authorList>
    </citation>
    <scope>NUCLEOTIDE SEQUENCE [LARGE SCALE GENOMIC DNA]</scope>
</reference>
<organism evidence="2 3">
    <name type="scientific">Lithospermum erythrorhizon</name>
    <name type="common">Purple gromwell</name>
    <name type="synonym">Lithospermum officinale var. erythrorhizon</name>
    <dbReference type="NCBI Taxonomy" id="34254"/>
    <lineage>
        <taxon>Eukaryota</taxon>
        <taxon>Viridiplantae</taxon>
        <taxon>Streptophyta</taxon>
        <taxon>Embryophyta</taxon>
        <taxon>Tracheophyta</taxon>
        <taxon>Spermatophyta</taxon>
        <taxon>Magnoliopsida</taxon>
        <taxon>eudicotyledons</taxon>
        <taxon>Gunneridae</taxon>
        <taxon>Pentapetalae</taxon>
        <taxon>asterids</taxon>
        <taxon>lamiids</taxon>
        <taxon>Boraginales</taxon>
        <taxon>Boraginaceae</taxon>
        <taxon>Boraginoideae</taxon>
        <taxon>Lithospermeae</taxon>
        <taxon>Lithospermum</taxon>
    </lineage>
</organism>
<feature type="region of interest" description="Disordered" evidence="1">
    <location>
        <begin position="1"/>
        <end position="24"/>
    </location>
</feature>
<dbReference type="EMBL" id="BAABME010001606">
    <property type="protein sequence ID" value="GAA0150505.1"/>
    <property type="molecule type" value="Genomic_DNA"/>
</dbReference>
<dbReference type="Proteomes" id="UP001454036">
    <property type="component" value="Unassembled WGS sequence"/>
</dbReference>
<keyword evidence="3" id="KW-1185">Reference proteome</keyword>
<feature type="compositionally biased region" description="Low complexity" evidence="1">
    <location>
        <begin position="104"/>
        <end position="113"/>
    </location>
</feature>
<proteinExistence type="predicted"/>
<protein>
    <submittedName>
        <fullName evidence="2">Uncharacterized protein</fullName>
    </submittedName>
</protein>
<comment type="caution">
    <text evidence="2">The sequence shown here is derived from an EMBL/GenBank/DDBJ whole genome shotgun (WGS) entry which is preliminary data.</text>
</comment>
<evidence type="ECO:0000313" key="2">
    <source>
        <dbReference type="EMBL" id="GAA0150505.1"/>
    </source>
</evidence>
<name>A0AAV3PFS1_LITER</name>
<gene>
    <name evidence="2" type="ORF">LIER_09432</name>
</gene>
<dbReference type="AlphaFoldDB" id="A0AAV3PFS1"/>
<accession>A0AAV3PFS1</accession>
<sequence>MPMRKGRTQKKATVAREKATRKKGAVHFKNFRKRAIMHCKFCGGAGHNKKGCHLNQLITGAGDEDGTPGDGGQNKKKLGTKRKGVGTSIFQQVQANPGGDFSRTTPAAQTQPPGTSGKLKKFKH</sequence>
<feature type="compositionally biased region" description="Basic residues" evidence="1">
    <location>
        <begin position="1"/>
        <end position="10"/>
    </location>
</feature>
<feature type="region of interest" description="Disordered" evidence="1">
    <location>
        <begin position="60"/>
        <end position="124"/>
    </location>
</feature>
<evidence type="ECO:0000256" key="1">
    <source>
        <dbReference type="SAM" id="MobiDB-lite"/>
    </source>
</evidence>
<feature type="compositionally biased region" description="Basic residues" evidence="1">
    <location>
        <begin position="74"/>
        <end position="84"/>
    </location>
</feature>
<evidence type="ECO:0000313" key="3">
    <source>
        <dbReference type="Proteomes" id="UP001454036"/>
    </source>
</evidence>